<keyword evidence="2" id="KW-0547">Nucleotide-binding</keyword>
<dbReference type="GO" id="GO:0004527">
    <property type="term" value="F:exonuclease activity"/>
    <property type="evidence" value="ECO:0007669"/>
    <property type="project" value="UniProtKB-KW"/>
</dbReference>
<evidence type="ECO:0000313" key="7">
    <source>
        <dbReference type="Proteomes" id="UP001596470"/>
    </source>
</evidence>
<feature type="domain" description="PD-(D/E)XK endonuclease-like" evidence="5">
    <location>
        <begin position="29"/>
        <end position="281"/>
    </location>
</feature>
<dbReference type="InterPro" id="IPR011604">
    <property type="entry name" value="PDDEXK-like_dom_sf"/>
</dbReference>
<reference evidence="7" key="1">
    <citation type="journal article" date="2019" name="Int. J. Syst. Evol. Microbiol.">
        <title>The Global Catalogue of Microorganisms (GCM) 10K type strain sequencing project: providing services to taxonomists for standard genome sequencing and annotation.</title>
        <authorList>
            <consortium name="The Broad Institute Genomics Platform"/>
            <consortium name="The Broad Institute Genome Sequencing Center for Infectious Disease"/>
            <person name="Wu L."/>
            <person name="Ma J."/>
        </authorList>
    </citation>
    <scope>NUCLEOTIDE SEQUENCE [LARGE SCALE GENOMIC DNA]</scope>
    <source>
        <strain evidence="7">KACC 12634</strain>
    </source>
</reference>
<comment type="caution">
    <text evidence="6">The sequence shown here is derived from an EMBL/GenBank/DDBJ whole genome shotgun (WGS) entry which is preliminary data.</text>
</comment>
<accession>A0ABW2D4R8</accession>
<keyword evidence="6" id="KW-0540">Nuclease</keyword>
<evidence type="ECO:0000256" key="3">
    <source>
        <dbReference type="ARBA" id="ARBA00023204"/>
    </source>
</evidence>
<dbReference type="InterPro" id="IPR038726">
    <property type="entry name" value="PDDEXK_AddAB-type"/>
</dbReference>
<dbReference type="Proteomes" id="UP001596470">
    <property type="component" value="Unassembled WGS sequence"/>
</dbReference>
<keyword evidence="7" id="KW-1185">Reference proteome</keyword>
<dbReference type="Gene3D" id="3.90.320.10">
    <property type="match status" value="1"/>
</dbReference>
<proteinExistence type="predicted"/>
<keyword evidence="1" id="KW-0227">DNA damage</keyword>
<gene>
    <name evidence="6" type="ORF">ACFQS3_02570</name>
</gene>
<sequence length="285" mass="32576">MSNTVAAHAHTPMGENRRRGGPGNGLTILSHSQKGQLEDCPRQWWLQRVARDQYGDKLKPLTAAWFDQGTAEHHALQYWELSGRTADAVQLFYDEFDRLIAQHLASHPWESEWVRGGRGKTRQADIDKRREVGAEQVARYVEWAPLQPFRVWTLPDGEPALEVGFKVMLGSVTVIGYIDAVWEWTDTGRIEPVDYKSGSKEPATDEQLGLYARVLEALFGITITHGRFMMLKDWDYRERDLSMYTREHLTELYAEAERVKLSGDYPAKPGSCFTCMMKKHCSDAV</sequence>
<evidence type="ECO:0000313" key="6">
    <source>
        <dbReference type="EMBL" id="MFC6956072.1"/>
    </source>
</evidence>
<protein>
    <submittedName>
        <fullName evidence="6">RecB family exonuclease</fullName>
    </submittedName>
</protein>
<organism evidence="6 7">
    <name type="scientific">Glycomyces mayteni</name>
    <dbReference type="NCBI Taxonomy" id="543887"/>
    <lineage>
        <taxon>Bacteria</taxon>
        <taxon>Bacillati</taxon>
        <taxon>Actinomycetota</taxon>
        <taxon>Actinomycetes</taxon>
        <taxon>Glycomycetales</taxon>
        <taxon>Glycomycetaceae</taxon>
        <taxon>Glycomyces</taxon>
    </lineage>
</organism>
<keyword evidence="6" id="KW-0269">Exonuclease</keyword>
<keyword evidence="6" id="KW-0378">Hydrolase</keyword>
<name>A0ABW2D4R8_9ACTN</name>
<keyword evidence="2" id="KW-0347">Helicase</keyword>
<dbReference type="EMBL" id="JBHSYS010000001">
    <property type="protein sequence ID" value="MFC6956072.1"/>
    <property type="molecule type" value="Genomic_DNA"/>
</dbReference>
<evidence type="ECO:0000259" key="5">
    <source>
        <dbReference type="Pfam" id="PF12705"/>
    </source>
</evidence>
<evidence type="ECO:0000256" key="2">
    <source>
        <dbReference type="ARBA" id="ARBA00022806"/>
    </source>
</evidence>
<dbReference type="Pfam" id="PF12705">
    <property type="entry name" value="PDDEXK_1"/>
    <property type="match status" value="1"/>
</dbReference>
<keyword evidence="3" id="KW-0234">DNA repair</keyword>
<keyword evidence="2" id="KW-0067">ATP-binding</keyword>
<evidence type="ECO:0000256" key="1">
    <source>
        <dbReference type="ARBA" id="ARBA00022763"/>
    </source>
</evidence>
<feature type="region of interest" description="Disordered" evidence="4">
    <location>
        <begin position="1"/>
        <end position="34"/>
    </location>
</feature>
<dbReference type="RefSeq" id="WP_382353412.1">
    <property type="nucleotide sequence ID" value="NZ_JBHMBP010000004.1"/>
</dbReference>
<evidence type="ECO:0000256" key="4">
    <source>
        <dbReference type="SAM" id="MobiDB-lite"/>
    </source>
</evidence>